<dbReference type="InterPro" id="IPR006976">
    <property type="entry name" value="VanZ-like"/>
</dbReference>
<sequence length="151" mass="17486">MMKPLVALITLLYTILLIYWMFIGFGRSQHLSGGYHYNLVPLKTIKMYMEYADKFNVRNWLVNVVGNVAVFVPFGITLPYIFRCRLLSMLMITVMGLVILESLQLTLRRGTFDVDDVLLNTLGVMVGFFIYRFGGLNGQRRRKRNVQSDSF</sequence>
<gene>
    <name evidence="3" type="ORF">K0U00_26430</name>
</gene>
<feature type="domain" description="VanZ-like" evidence="2">
    <location>
        <begin position="11"/>
        <end position="133"/>
    </location>
</feature>
<dbReference type="Pfam" id="PF04892">
    <property type="entry name" value="VanZ"/>
    <property type="match status" value="1"/>
</dbReference>
<evidence type="ECO:0000259" key="2">
    <source>
        <dbReference type="Pfam" id="PF04892"/>
    </source>
</evidence>
<accession>A0ABS7C9G8</accession>
<name>A0ABS7C9G8_9BACL</name>
<comment type="caution">
    <text evidence="3">The sequence shown here is derived from an EMBL/GenBank/DDBJ whole genome shotgun (WGS) entry which is preliminary data.</text>
</comment>
<feature type="transmembrane region" description="Helical" evidence="1">
    <location>
        <begin position="86"/>
        <end position="105"/>
    </location>
</feature>
<dbReference type="PANTHER" id="PTHR36834">
    <property type="entry name" value="MEMBRANE PROTEIN-RELATED"/>
    <property type="match status" value="1"/>
</dbReference>
<keyword evidence="4" id="KW-1185">Reference proteome</keyword>
<organism evidence="3 4">
    <name type="scientific">Paenibacillus sepulcri</name>
    <dbReference type="NCBI Taxonomy" id="359917"/>
    <lineage>
        <taxon>Bacteria</taxon>
        <taxon>Bacillati</taxon>
        <taxon>Bacillota</taxon>
        <taxon>Bacilli</taxon>
        <taxon>Bacillales</taxon>
        <taxon>Paenibacillaceae</taxon>
        <taxon>Paenibacillus</taxon>
    </lineage>
</organism>
<feature type="transmembrane region" description="Helical" evidence="1">
    <location>
        <begin position="117"/>
        <end position="134"/>
    </location>
</feature>
<evidence type="ECO:0000313" key="3">
    <source>
        <dbReference type="EMBL" id="MBW7457585.1"/>
    </source>
</evidence>
<evidence type="ECO:0000313" key="4">
    <source>
        <dbReference type="Proteomes" id="UP001519887"/>
    </source>
</evidence>
<keyword evidence="1" id="KW-0472">Membrane</keyword>
<evidence type="ECO:0000256" key="1">
    <source>
        <dbReference type="SAM" id="Phobius"/>
    </source>
</evidence>
<reference evidence="3 4" key="1">
    <citation type="submission" date="2021-07" db="EMBL/GenBank/DDBJ databases">
        <title>Paenibacillus radiodurans sp. nov., isolated from the southeastern edge of Tengger Desert.</title>
        <authorList>
            <person name="Zhang G."/>
        </authorList>
    </citation>
    <scope>NUCLEOTIDE SEQUENCE [LARGE SCALE GENOMIC DNA]</scope>
    <source>
        <strain evidence="3 4">CCM 7311</strain>
    </source>
</reference>
<protein>
    <submittedName>
        <fullName evidence="3">VanZ family protein</fullName>
    </submittedName>
</protein>
<dbReference type="RefSeq" id="WP_210039588.1">
    <property type="nucleotide sequence ID" value="NZ_JBHLVU010000005.1"/>
</dbReference>
<keyword evidence="1" id="KW-1133">Transmembrane helix</keyword>
<dbReference type="Proteomes" id="UP001519887">
    <property type="component" value="Unassembled WGS sequence"/>
</dbReference>
<proteinExistence type="predicted"/>
<dbReference type="InterPro" id="IPR053150">
    <property type="entry name" value="Teicoplanin_resist-assoc"/>
</dbReference>
<keyword evidence="1" id="KW-0812">Transmembrane</keyword>
<feature type="transmembrane region" description="Helical" evidence="1">
    <location>
        <begin position="60"/>
        <end position="81"/>
    </location>
</feature>
<dbReference type="EMBL" id="JAHZIK010000897">
    <property type="protein sequence ID" value="MBW7457585.1"/>
    <property type="molecule type" value="Genomic_DNA"/>
</dbReference>
<dbReference type="PANTHER" id="PTHR36834:SF1">
    <property type="entry name" value="INTEGRAL MEMBRANE PROTEIN"/>
    <property type="match status" value="1"/>
</dbReference>